<dbReference type="AlphaFoldDB" id="A0A5J4R1K8"/>
<dbReference type="EMBL" id="SNRW01043522">
    <property type="protein sequence ID" value="KAA6327592.1"/>
    <property type="molecule type" value="Genomic_DNA"/>
</dbReference>
<gene>
    <name evidence="1" type="ORF">EZS28_053805</name>
</gene>
<name>A0A5J4R1K8_9EUKA</name>
<reference evidence="1 2" key="1">
    <citation type="submission" date="2019-03" db="EMBL/GenBank/DDBJ databases">
        <title>Single cell metagenomics reveals metabolic interactions within the superorganism composed of flagellate Streblomastix strix and complex community of Bacteroidetes bacteria on its surface.</title>
        <authorList>
            <person name="Treitli S.C."/>
            <person name="Kolisko M."/>
            <person name="Husnik F."/>
            <person name="Keeling P."/>
            <person name="Hampl V."/>
        </authorList>
    </citation>
    <scope>NUCLEOTIDE SEQUENCE [LARGE SCALE GENOMIC DNA]</scope>
    <source>
        <strain evidence="1">ST1C</strain>
    </source>
</reference>
<evidence type="ECO:0000313" key="2">
    <source>
        <dbReference type="Proteomes" id="UP000324800"/>
    </source>
</evidence>
<protein>
    <submittedName>
        <fullName evidence="1">Uncharacterized protein</fullName>
    </submittedName>
</protein>
<feature type="non-terminal residue" evidence="1">
    <location>
        <position position="1"/>
    </location>
</feature>
<accession>A0A5J4R1K8</accession>
<sequence>GDCNGFLEDQVNGIDGDVDCVYVDGEDKYQYGEDIDDSRATRVGIND</sequence>
<organism evidence="1 2">
    <name type="scientific">Streblomastix strix</name>
    <dbReference type="NCBI Taxonomy" id="222440"/>
    <lineage>
        <taxon>Eukaryota</taxon>
        <taxon>Metamonada</taxon>
        <taxon>Preaxostyla</taxon>
        <taxon>Oxymonadida</taxon>
        <taxon>Streblomastigidae</taxon>
        <taxon>Streblomastix</taxon>
    </lineage>
</organism>
<comment type="caution">
    <text evidence="1">The sequence shown here is derived from an EMBL/GenBank/DDBJ whole genome shotgun (WGS) entry which is preliminary data.</text>
</comment>
<dbReference type="Proteomes" id="UP000324800">
    <property type="component" value="Unassembled WGS sequence"/>
</dbReference>
<evidence type="ECO:0000313" key="1">
    <source>
        <dbReference type="EMBL" id="KAA6327592.1"/>
    </source>
</evidence>
<proteinExistence type="predicted"/>